<protein>
    <submittedName>
        <fullName evidence="1">Uncharacterized protein</fullName>
    </submittedName>
</protein>
<keyword evidence="2" id="KW-1185">Reference proteome</keyword>
<proteinExistence type="predicted"/>
<name>A0ACB8ZV33_ARCLA</name>
<reference evidence="1 2" key="2">
    <citation type="journal article" date="2022" name="Mol. Ecol. Resour.">
        <title>The genomes of chicory, endive, great burdock and yacon provide insights into Asteraceae paleo-polyploidization history and plant inulin production.</title>
        <authorList>
            <person name="Fan W."/>
            <person name="Wang S."/>
            <person name="Wang H."/>
            <person name="Wang A."/>
            <person name="Jiang F."/>
            <person name="Liu H."/>
            <person name="Zhao H."/>
            <person name="Xu D."/>
            <person name="Zhang Y."/>
        </authorList>
    </citation>
    <scope>NUCLEOTIDE SEQUENCE [LARGE SCALE GENOMIC DNA]</scope>
    <source>
        <strain evidence="2">cv. Niubang</strain>
    </source>
</reference>
<accession>A0ACB8ZV33</accession>
<dbReference type="Proteomes" id="UP001055879">
    <property type="component" value="Linkage Group LG09"/>
</dbReference>
<reference evidence="2" key="1">
    <citation type="journal article" date="2022" name="Mol. Ecol. Resour.">
        <title>The genomes of chicory, endive, great burdock and yacon provide insights into Asteraceae palaeo-polyploidization history and plant inulin production.</title>
        <authorList>
            <person name="Fan W."/>
            <person name="Wang S."/>
            <person name="Wang H."/>
            <person name="Wang A."/>
            <person name="Jiang F."/>
            <person name="Liu H."/>
            <person name="Zhao H."/>
            <person name="Xu D."/>
            <person name="Zhang Y."/>
        </authorList>
    </citation>
    <scope>NUCLEOTIDE SEQUENCE [LARGE SCALE GENOMIC DNA]</scope>
    <source>
        <strain evidence="2">cv. Niubang</strain>
    </source>
</reference>
<sequence length="143" mass="16461">MLGCVMAENGAPETVSIENFKPQTLQRWRFNCSESSLGKKRNYQDDVIQLDKELVFSLFRELQPYIGILRSLESGPQLDRVHLRKLVSLWISIPDLIGALSKLLPPKAMKEITQYRCSYIEHKISRRNLIQGIREFTGDSCCC</sequence>
<dbReference type="EMBL" id="CM042055">
    <property type="protein sequence ID" value="KAI3701849.1"/>
    <property type="molecule type" value="Genomic_DNA"/>
</dbReference>
<evidence type="ECO:0000313" key="2">
    <source>
        <dbReference type="Proteomes" id="UP001055879"/>
    </source>
</evidence>
<comment type="caution">
    <text evidence="1">The sequence shown here is derived from an EMBL/GenBank/DDBJ whole genome shotgun (WGS) entry which is preliminary data.</text>
</comment>
<evidence type="ECO:0000313" key="1">
    <source>
        <dbReference type="EMBL" id="KAI3701849.1"/>
    </source>
</evidence>
<organism evidence="1 2">
    <name type="scientific">Arctium lappa</name>
    <name type="common">Greater burdock</name>
    <name type="synonym">Lappa major</name>
    <dbReference type="NCBI Taxonomy" id="4217"/>
    <lineage>
        <taxon>Eukaryota</taxon>
        <taxon>Viridiplantae</taxon>
        <taxon>Streptophyta</taxon>
        <taxon>Embryophyta</taxon>
        <taxon>Tracheophyta</taxon>
        <taxon>Spermatophyta</taxon>
        <taxon>Magnoliopsida</taxon>
        <taxon>eudicotyledons</taxon>
        <taxon>Gunneridae</taxon>
        <taxon>Pentapetalae</taxon>
        <taxon>asterids</taxon>
        <taxon>campanulids</taxon>
        <taxon>Asterales</taxon>
        <taxon>Asteraceae</taxon>
        <taxon>Carduoideae</taxon>
        <taxon>Cardueae</taxon>
        <taxon>Arctiinae</taxon>
        <taxon>Arctium</taxon>
    </lineage>
</organism>
<gene>
    <name evidence="1" type="ORF">L6452_27242</name>
</gene>